<dbReference type="GO" id="GO:0017038">
    <property type="term" value="P:protein import"/>
    <property type="evidence" value="ECO:0007669"/>
    <property type="project" value="TreeGrafter"/>
</dbReference>
<feature type="domain" description="MotA/TolQ/ExbB proton channel" evidence="8">
    <location>
        <begin position="138"/>
        <end position="234"/>
    </location>
</feature>
<evidence type="ECO:0000256" key="4">
    <source>
        <dbReference type="ARBA" id="ARBA00022989"/>
    </source>
</evidence>
<comment type="subcellular location">
    <subcellularLocation>
        <location evidence="1">Cell membrane</location>
        <topology evidence="1">Multi-pass membrane protein</topology>
    </subcellularLocation>
    <subcellularLocation>
        <location evidence="6">Membrane</location>
        <topology evidence="6">Multi-pass membrane protein</topology>
    </subcellularLocation>
</comment>
<accession>A0A5B9QZD6</accession>
<reference evidence="9 10" key="1">
    <citation type="submission" date="2019-08" db="EMBL/GenBank/DDBJ databases">
        <title>Deep-cultivation of Planctomycetes and their phenomic and genomic characterization uncovers novel biology.</title>
        <authorList>
            <person name="Wiegand S."/>
            <person name="Jogler M."/>
            <person name="Boedeker C."/>
            <person name="Pinto D."/>
            <person name="Vollmers J."/>
            <person name="Rivas-Marin E."/>
            <person name="Kohn T."/>
            <person name="Peeters S.H."/>
            <person name="Heuer A."/>
            <person name="Rast P."/>
            <person name="Oberbeckmann S."/>
            <person name="Bunk B."/>
            <person name="Jeske O."/>
            <person name="Meyerdierks A."/>
            <person name="Storesund J.E."/>
            <person name="Kallscheuer N."/>
            <person name="Luecker S."/>
            <person name="Lage O.M."/>
            <person name="Pohl T."/>
            <person name="Merkel B.J."/>
            <person name="Hornburger P."/>
            <person name="Mueller R.-W."/>
            <person name="Bruemmer F."/>
            <person name="Labrenz M."/>
            <person name="Spormann A.M."/>
            <person name="Op den Camp H."/>
            <person name="Overmann J."/>
            <person name="Amann R."/>
            <person name="Jetten M.S.M."/>
            <person name="Mascher T."/>
            <person name="Medema M.H."/>
            <person name="Devos D.P."/>
            <person name="Kaster A.-K."/>
            <person name="Ovreas L."/>
            <person name="Rohde M."/>
            <person name="Galperin M.Y."/>
            <person name="Jogler C."/>
        </authorList>
    </citation>
    <scope>NUCLEOTIDE SEQUENCE [LARGE SCALE GENOMIC DNA]</scope>
    <source>
        <strain evidence="9 10">UC8</strain>
    </source>
</reference>
<dbReference type="KEGG" id="rul:UC8_52970"/>
<evidence type="ECO:0000259" key="8">
    <source>
        <dbReference type="Pfam" id="PF01618"/>
    </source>
</evidence>
<protein>
    <submittedName>
        <fullName evidence="9">MotA/TolQ/ExbB proton channel family protein</fullName>
    </submittedName>
</protein>
<dbReference type="PANTHER" id="PTHR30625">
    <property type="entry name" value="PROTEIN TOLQ"/>
    <property type="match status" value="1"/>
</dbReference>
<feature type="transmembrane region" description="Helical" evidence="7">
    <location>
        <begin position="173"/>
        <end position="194"/>
    </location>
</feature>
<evidence type="ECO:0000256" key="6">
    <source>
        <dbReference type="RuleBase" id="RU004057"/>
    </source>
</evidence>
<gene>
    <name evidence="9" type="ORF">UC8_52970</name>
</gene>
<keyword evidence="5 7" id="KW-0472">Membrane</keyword>
<keyword evidence="2" id="KW-1003">Cell membrane</keyword>
<evidence type="ECO:0000256" key="2">
    <source>
        <dbReference type="ARBA" id="ARBA00022475"/>
    </source>
</evidence>
<dbReference type="Proteomes" id="UP000325286">
    <property type="component" value="Chromosome"/>
</dbReference>
<organism evidence="9 10">
    <name type="scientific">Roseimaritima ulvae</name>
    <dbReference type="NCBI Taxonomy" id="980254"/>
    <lineage>
        <taxon>Bacteria</taxon>
        <taxon>Pseudomonadati</taxon>
        <taxon>Planctomycetota</taxon>
        <taxon>Planctomycetia</taxon>
        <taxon>Pirellulales</taxon>
        <taxon>Pirellulaceae</taxon>
        <taxon>Roseimaritima</taxon>
    </lineage>
</organism>
<evidence type="ECO:0000313" key="9">
    <source>
        <dbReference type="EMBL" id="QEG43250.1"/>
    </source>
</evidence>
<dbReference type="AlphaFoldDB" id="A0A5B9QZD6"/>
<keyword evidence="6" id="KW-0813">Transport</keyword>
<keyword evidence="10" id="KW-1185">Reference proteome</keyword>
<sequence>MVTAISDSPTTHSSGARNPLRTIATRSAGVLVAGVFYLTLHLVPFAPAQRYFLGHPVAIGATILFCIAAVSLLTKWITVRRERRLCEQISDAVLAPNLTSIANQDVGGICSEWLQSLSQLPVAAHGSRLVGRLEELLQRQVRRGNARQLADDLREVSGRDSDDAHDSLQLVRIIVWAIPMLGFLGTVIGITQTLGGLDFSDGTAAVDRLKSGLYVAFDTTALGLVLSVVAIFLQFPVEQAEQQLMALIDRRSGELLAAHLPDPAADGVSGQIATLCEGVLAAVQQSLGTQAELWRETIDGAHQHWQTVVAATGTELSDSIGQAVGSAIGPALANHTSELQHIQQQGVEAIDGRWQQWQLALSDNARILLAHQQTLVRQAELLADSQSRAEELVTLQQTLDQNLERLETVNRSLDQSLNSTAGGEGMSEAVRVLARAVDMLSSQLPASPVSTPTRRAA</sequence>
<dbReference type="InterPro" id="IPR050790">
    <property type="entry name" value="ExbB/TolQ_transport"/>
</dbReference>
<evidence type="ECO:0000256" key="3">
    <source>
        <dbReference type="ARBA" id="ARBA00022692"/>
    </source>
</evidence>
<evidence type="ECO:0000313" key="10">
    <source>
        <dbReference type="Proteomes" id="UP000325286"/>
    </source>
</evidence>
<dbReference type="EMBL" id="CP042914">
    <property type="protein sequence ID" value="QEG43250.1"/>
    <property type="molecule type" value="Genomic_DNA"/>
</dbReference>
<keyword evidence="4 7" id="KW-1133">Transmembrane helix</keyword>
<dbReference type="PANTHER" id="PTHR30625:SF11">
    <property type="entry name" value="MOTA_TOLQ_EXBB PROTON CHANNEL DOMAIN-CONTAINING PROTEIN"/>
    <property type="match status" value="1"/>
</dbReference>
<feature type="transmembrane region" description="Helical" evidence="7">
    <location>
        <begin position="52"/>
        <end position="74"/>
    </location>
</feature>
<keyword evidence="3 7" id="KW-0812">Transmembrane</keyword>
<dbReference type="GO" id="GO:0005886">
    <property type="term" value="C:plasma membrane"/>
    <property type="evidence" value="ECO:0007669"/>
    <property type="project" value="UniProtKB-SubCell"/>
</dbReference>
<name>A0A5B9QZD6_9BACT</name>
<evidence type="ECO:0000256" key="5">
    <source>
        <dbReference type="ARBA" id="ARBA00023136"/>
    </source>
</evidence>
<proteinExistence type="inferred from homology"/>
<dbReference type="Pfam" id="PF01618">
    <property type="entry name" value="MotA_ExbB"/>
    <property type="match status" value="1"/>
</dbReference>
<dbReference type="InterPro" id="IPR002898">
    <property type="entry name" value="MotA_ExbB_proton_chnl"/>
</dbReference>
<feature type="transmembrane region" description="Helical" evidence="7">
    <location>
        <begin position="27"/>
        <end position="46"/>
    </location>
</feature>
<feature type="transmembrane region" description="Helical" evidence="7">
    <location>
        <begin position="214"/>
        <end position="235"/>
    </location>
</feature>
<keyword evidence="6" id="KW-0653">Protein transport</keyword>
<evidence type="ECO:0000256" key="7">
    <source>
        <dbReference type="SAM" id="Phobius"/>
    </source>
</evidence>
<evidence type="ECO:0000256" key="1">
    <source>
        <dbReference type="ARBA" id="ARBA00004651"/>
    </source>
</evidence>
<comment type="similarity">
    <text evidence="6">Belongs to the exbB/tolQ family.</text>
</comment>